<dbReference type="GO" id="GO:0004519">
    <property type="term" value="F:endonuclease activity"/>
    <property type="evidence" value="ECO:0007669"/>
    <property type="project" value="UniProtKB-KW"/>
</dbReference>
<reference evidence="1" key="1">
    <citation type="journal article" date="2015" name="Microbiology">
        <title>Similarities in murine infection and immune response to Borrelia bissettii and Borrelia burgdorferi sensu stricto.</title>
        <authorList>
            <person name="Leydet B.F.Jr."/>
            <person name="Liang F.T."/>
        </authorList>
    </citation>
    <scope>NUCLEOTIDE SEQUENCE [LARGE SCALE GENOMIC DNA]</scope>
    <source>
        <strain evidence="1">CO275</strain>
        <plasmid evidence="1">unnamed</plasmid>
    </source>
</reference>
<dbReference type="OrthoDB" id="9926147at2"/>
<keyword evidence="1" id="KW-0378">Hydrolase</keyword>
<organism evidence="1">
    <name type="scientific">Borrelia bissettiae</name>
    <name type="common">Borreliella bissettiae</name>
    <dbReference type="NCBI Taxonomy" id="64897"/>
    <lineage>
        <taxon>Bacteria</taxon>
        <taxon>Pseudomonadati</taxon>
        <taxon>Spirochaetota</taxon>
        <taxon>Spirochaetia</taxon>
        <taxon>Spirochaetales</taxon>
        <taxon>Borreliaceae</taxon>
        <taxon>Borreliella</taxon>
    </lineage>
</organism>
<keyword evidence="1" id="KW-0540">Nuclease</keyword>
<comment type="caution">
    <text evidence="1">The sequence shown here is derived from an EMBL/GenBank/DDBJ whole genome shotgun (WGS) entry which is preliminary data.</text>
</comment>
<sequence>MKTNDIVKTNNPNVSLYKQLSKDFIKRENTNKLKDLFILIKNKLSSIDDNSTEANIESLLKSIFEELNYSVEQQKAGQIEGVESRIDILLFENDKDKVAFNNKVKEA</sequence>
<dbReference type="EMBL" id="JNBW01000473">
    <property type="protein sequence ID" value="OJH14548.1"/>
    <property type="molecule type" value="Genomic_DNA"/>
</dbReference>
<gene>
    <name evidence="1" type="ORF">ER70_08135</name>
</gene>
<accession>A0A1L8Z9Z0</accession>
<dbReference type="AlphaFoldDB" id="A0A1L8Z9Z0"/>
<protein>
    <submittedName>
        <fullName evidence="1">Restriction endonuclease subunit R</fullName>
    </submittedName>
</protein>
<keyword evidence="1" id="KW-0255">Endonuclease</keyword>
<geneLocation type="plasmid" evidence="1">
    <name>unnamed</name>
</geneLocation>
<proteinExistence type="predicted"/>
<keyword evidence="1" id="KW-0614">Plasmid</keyword>
<name>A0A1L8Z9Z0_BORBI</name>
<feature type="non-terminal residue" evidence="1">
    <location>
        <position position="107"/>
    </location>
</feature>
<evidence type="ECO:0000313" key="1">
    <source>
        <dbReference type="EMBL" id="OJH14548.1"/>
    </source>
</evidence>
<reference evidence="1" key="2">
    <citation type="submission" date="2015-07" db="EMBL/GenBank/DDBJ databases">
        <authorList>
            <person name="Noorani M."/>
        </authorList>
    </citation>
    <scope>NUCLEOTIDE SEQUENCE</scope>
    <source>
        <strain evidence="1">CO275</strain>
        <plasmid evidence="1">unnamed</plasmid>
    </source>
</reference>